<dbReference type="SUPFAM" id="SSF56059">
    <property type="entry name" value="Glutathione synthetase ATP-binding domain-like"/>
    <property type="match status" value="1"/>
</dbReference>
<name>A0A6I4IJN9_9FLAO</name>
<dbReference type="Proteomes" id="UP000431264">
    <property type="component" value="Unassembled WGS sequence"/>
</dbReference>
<comment type="caution">
    <text evidence="1">The sequence shown here is derived from an EMBL/GenBank/DDBJ whole genome shotgun (WGS) entry which is preliminary data.</text>
</comment>
<dbReference type="Gene3D" id="3.30.470.20">
    <property type="entry name" value="ATP-grasp fold, B domain"/>
    <property type="match status" value="1"/>
</dbReference>
<accession>A0A6I4IJN9</accession>
<evidence type="ECO:0000313" key="2">
    <source>
        <dbReference type="Proteomes" id="UP000431264"/>
    </source>
</evidence>
<sequence length="263" mass="29906">MMNTYNRIALIGIEPEEYEVIRAHYTGHIIWHLAIPKIVVKDEVLFIEKANGVGMLPVDKVVYYGIYDDDFDFISGLAIWNGPCYPNAKGMLDCRFKIPCLIKALSLSQFSAPRGFVSAGATVTTTQDTVAKWGNWHCGENKHRFTGAWESEYTATIEPYFEGEAVRIMIIGNKHWQIQLEGPTWLKSIHPETAGFMQVDADLLADTLHIKKALQMDMIGNDYIVTKEGKKYLLEVNHIPNITRFETVRTVYLETVIDWITSS</sequence>
<organism evidence="1 2">
    <name type="scientific">Flavobacterium profundi</name>
    <dbReference type="NCBI Taxonomy" id="1774945"/>
    <lineage>
        <taxon>Bacteria</taxon>
        <taxon>Pseudomonadati</taxon>
        <taxon>Bacteroidota</taxon>
        <taxon>Flavobacteriia</taxon>
        <taxon>Flavobacteriales</taxon>
        <taxon>Flavobacteriaceae</taxon>
        <taxon>Flavobacterium</taxon>
    </lineage>
</organism>
<gene>
    <name evidence="1" type="ORF">GOQ30_03350</name>
</gene>
<reference evidence="2" key="1">
    <citation type="submission" date="2019-05" db="EMBL/GenBank/DDBJ databases">
        <title>Flavobacterium profundi sp. nov., isolated from a deep-sea seamount.</title>
        <authorList>
            <person name="Zhang D.-C."/>
        </authorList>
    </citation>
    <scope>NUCLEOTIDE SEQUENCE [LARGE SCALE GENOMIC DNA]</scope>
    <source>
        <strain evidence="2">TP390</strain>
    </source>
</reference>
<keyword evidence="2" id="KW-1185">Reference proteome</keyword>
<dbReference type="EMBL" id="WQLW01000002">
    <property type="protein sequence ID" value="MVO08199.1"/>
    <property type="molecule type" value="Genomic_DNA"/>
</dbReference>
<protein>
    <recommendedName>
        <fullName evidence="3">ATP-grasp fold RimK-type domain-containing protein</fullName>
    </recommendedName>
</protein>
<dbReference type="AlphaFoldDB" id="A0A6I4IJN9"/>
<proteinExistence type="predicted"/>
<evidence type="ECO:0000313" key="1">
    <source>
        <dbReference type="EMBL" id="MVO08199.1"/>
    </source>
</evidence>
<evidence type="ECO:0008006" key="3">
    <source>
        <dbReference type="Google" id="ProtNLM"/>
    </source>
</evidence>